<keyword evidence="10" id="KW-1185">Reference proteome</keyword>
<dbReference type="Gene3D" id="3.40.50.720">
    <property type="entry name" value="NAD(P)-binding Rossmann-like Domain"/>
    <property type="match status" value="1"/>
</dbReference>
<gene>
    <name evidence="9" type="ORF">BN874_210024</name>
</gene>
<comment type="caution">
    <text evidence="9">The sequence shown here is derived from an EMBL/GenBank/DDBJ whole genome shotgun (WGS) entry which is preliminary data.</text>
</comment>
<evidence type="ECO:0000313" key="10">
    <source>
        <dbReference type="Proteomes" id="UP000019184"/>
    </source>
</evidence>
<dbReference type="InterPro" id="IPR017464">
    <property type="entry name" value="Sugar_tfrase_EpsB_2"/>
</dbReference>
<dbReference type="GO" id="GO:0016020">
    <property type="term" value="C:membrane"/>
    <property type="evidence" value="ECO:0007669"/>
    <property type="project" value="UniProtKB-SubCell"/>
</dbReference>
<keyword evidence="3 9" id="KW-0808">Transferase</keyword>
<keyword evidence="5 7" id="KW-1133">Transmembrane helix</keyword>
<dbReference type="AlphaFoldDB" id="A0A7U7GBP9"/>
<evidence type="ECO:0000256" key="5">
    <source>
        <dbReference type="ARBA" id="ARBA00022989"/>
    </source>
</evidence>
<dbReference type="Pfam" id="PF02397">
    <property type="entry name" value="Bac_transf"/>
    <property type="match status" value="1"/>
</dbReference>
<evidence type="ECO:0000256" key="1">
    <source>
        <dbReference type="ARBA" id="ARBA00004141"/>
    </source>
</evidence>
<evidence type="ECO:0000259" key="8">
    <source>
        <dbReference type="Pfam" id="PF02397"/>
    </source>
</evidence>
<dbReference type="NCBIfam" id="TIGR03013">
    <property type="entry name" value="EpsB_2"/>
    <property type="match status" value="1"/>
</dbReference>
<feature type="transmembrane region" description="Helical" evidence="7">
    <location>
        <begin position="50"/>
        <end position="71"/>
    </location>
</feature>
<dbReference type="RefSeq" id="WP_034432543.1">
    <property type="nucleotide sequence ID" value="NZ_CBTK010000124.1"/>
</dbReference>
<feature type="transmembrane region" description="Helical" evidence="7">
    <location>
        <begin position="12"/>
        <end position="30"/>
    </location>
</feature>
<dbReference type="PANTHER" id="PTHR30576">
    <property type="entry name" value="COLANIC BIOSYNTHESIS UDP-GLUCOSE LIPID CARRIER TRANSFERASE"/>
    <property type="match status" value="1"/>
</dbReference>
<dbReference type="Pfam" id="PF13727">
    <property type="entry name" value="CoA_binding_3"/>
    <property type="match status" value="1"/>
</dbReference>
<comment type="similarity">
    <text evidence="2">Belongs to the bacterial sugar transferase family.</text>
</comment>
<dbReference type="OrthoDB" id="9808602at2"/>
<dbReference type="GO" id="GO:0047360">
    <property type="term" value="F:undecaprenyl-phosphate galactose phosphotransferase activity"/>
    <property type="evidence" value="ECO:0007669"/>
    <property type="project" value="UniProtKB-EC"/>
</dbReference>
<proteinExistence type="inferred from homology"/>
<evidence type="ECO:0000256" key="6">
    <source>
        <dbReference type="ARBA" id="ARBA00023136"/>
    </source>
</evidence>
<feature type="domain" description="Bacterial sugar transferase" evidence="8">
    <location>
        <begin position="277"/>
        <end position="462"/>
    </location>
</feature>
<feature type="transmembrane region" description="Helical" evidence="7">
    <location>
        <begin position="116"/>
        <end position="135"/>
    </location>
</feature>
<accession>A0A7U7GBP9</accession>
<keyword evidence="4 7" id="KW-0812">Transmembrane</keyword>
<sequence>MIRLFRHYISQALLTLLIAEALNLFWAIYFGRTLRMAQSYQWSWPHFGEVVPNALLFTAVMITIMVALGLYERHFWRGKGDMLLRVSISFLLGLFVMTSIYYLFPDLYLGRGEFSLTFVIAFVGVLLLRFVFFQATDHDLLKRRVLVLGVGQHAAQIEELQEHPATAATSFRVMGYVRVHEDEARQVSEARAIQVTGTLYDLTEKLRIDEIVTAMDDRRKGFPVDEILECKMQGVMVSNFLNFFERESGKIELDALRPSNFIFADGLHAALFKRFAKRSFDLITSLILLALAWPIMLLAALAVWIESGGRGPILYRQIRVGRKEQCFEVIKFRSMRVDAEKDGKAVWAGQNDSRITWVGAILRETRIDELPQLFNVLWGQMSFVGPRPERPQFVADLGKNIPFYSMRHMVKPGITGWAQICYPYGASEEDAREKLRYDLYYIKNYSFFFDVVILLQTVHTVLWGKGAH</sequence>
<name>A0A7U7GBP9_9GAMM</name>
<dbReference type="EC" id="2.7.8.6" evidence="9"/>
<reference evidence="9 10" key="1">
    <citation type="journal article" date="2014" name="ISME J.">
        <title>Candidatus Competibacter-lineage genomes retrieved from metagenomes reveal functional metabolic diversity.</title>
        <authorList>
            <person name="McIlroy S.J."/>
            <person name="Albertsen M."/>
            <person name="Andresen E.K."/>
            <person name="Saunders A.M."/>
            <person name="Kristiansen R."/>
            <person name="Stokholm-Bjerregaard M."/>
            <person name="Nielsen K.L."/>
            <person name="Nielsen P.H."/>
        </authorList>
    </citation>
    <scope>NUCLEOTIDE SEQUENCE [LARGE SCALE GENOMIC DNA]</scope>
    <source>
        <strain evidence="9 10">Run_B_J11</strain>
    </source>
</reference>
<dbReference type="NCBIfam" id="TIGR03025">
    <property type="entry name" value="EPS_sugtrans"/>
    <property type="match status" value="1"/>
</dbReference>
<dbReference type="EMBL" id="CBTK010000124">
    <property type="protein sequence ID" value="CDH45144.1"/>
    <property type="molecule type" value="Genomic_DNA"/>
</dbReference>
<feature type="transmembrane region" description="Helical" evidence="7">
    <location>
        <begin position="282"/>
        <end position="305"/>
    </location>
</feature>
<evidence type="ECO:0000256" key="2">
    <source>
        <dbReference type="ARBA" id="ARBA00006464"/>
    </source>
</evidence>
<feature type="transmembrane region" description="Helical" evidence="7">
    <location>
        <begin position="83"/>
        <end position="104"/>
    </location>
</feature>
<evidence type="ECO:0000256" key="4">
    <source>
        <dbReference type="ARBA" id="ARBA00022692"/>
    </source>
</evidence>
<comment type="subcellular location">
    <subcellularLocation>
        <location evidence="1">Membrane</location>
        <topology evidence="1">Multi-pass membrane protein</topology>
    </subcellularLocation>
</comment>
<evidence type="ECO:0000256" key="3">
    <source>
        <dbReference type="ARBA" id="ARBA00022679"/>
    </source>
</evidence>
<keyword evidence="6 7" id="KW-0472">Membrane</keyword>
<protein>
    <submittedName>
        <fullName evidence="9">Undecaprenyl-phosphate galactosephosphotransferase</fullName>
        <ecNumber evidence="9">2.7.8.6</ecNumber>
    </submittedName>
</protein>
<dbReference type="InterPro" id="IPR017475">
    <property type="entry name" value="EPS_sugar_tfrase"/>
</dbReference>
<dbReference type="InterPro" id="IPR003362">
    <property type="entry name" value="Bact_transf"/>
</dbReference>
<dbReference type="Proteomes" id="UP000019184">
    <property type="component" value="Unassembled WGS sequence"/>
</dbReference>
<dbReference type="PANTHER" id="PTHR30576:SF0">
    <property type="entry name" value="UNDECAPRENYL-PHOSPHATE N-ACETYLGALACTOSAMINYL 1-PHOSPHATE TRANSFERASE-RELATED"/>
    <property type="match status" value="1"/>
</dbReference>
<organism evidence="9 10">
    <name type="scientific">Candidatus Contendobacter odensis Run_B_J11</name>
    <dbReference type="NCBI Taxonomy" id="1400861"/>
    <lineage>
        <taxon>Bacteria</taxon>
        <taxon>Pseudomonadati</taxon>
        <taxon>Pseudomonadota</taxon>
        <taxon>Gammaproteobacteria</taxon>
        <taxon>Candidatus Competibacteraceae</taxon>
        <taxon>Candidatus Contendibacter</taxon>
    </lineage>
</organism>
<evidence type="ECO:0000313" key="9">
    <source>
        <dbReference type="EMBL" id="CDH45144.1"/>
    </source>
</evidence>
<evidence type="ECO:0000256" key="7">
    <source>
        <dbReference type="SAM" id="Phobius"/>
    </source>
</evidence>